<feature type="transmembrane region" description="Helical" evidence="1">
    <location>
        <begin position="300"/>
        <end position="324"/>
    </location>
</feature>
<feature type="transmembrane region" description="Helical" evidence="1">
    <location>
        <begin position="122"/>
        <end position="146"/>
    </location>
</feature>
<dbReference type="Pfam" id="PF20176">
    <property type="entry name" value="DUF6541"/>
    <property type="match status" value="1"/>
</dbReference>
<evidence type="ECO:0000256" key="1">
    <source>
        <dbReference type="SAM" id="Phobius"/>
    </source>
</evidence>
<dbReference type="AlphaFoldDB" id="A0A1M6SPA1"/>
<sequence>MSVRHRTHQDAEGSIVALPANGLPDLAVVLVYLAVLFVPGGLLAARCGVRGWTLAATAPLVTYAVAGFAGPVYATAGVRWTIGTATFAFALAYALAAVVGLVVRHRYGRVVLPDRLPAWAPLAHAGVTLVVAVVAVTGVVVILGGIRFLGAIPQDWDAVFHANGIRYIADTGDGGLYGMARTNWYEDDVTVFYPNAYHLVAAVVYELTGATIPTVLNAHTVLIPGLLALGLVALVRRFGGRPMLAAATALVSVAVTSFYDMLWRGPLLPFATGVALTPLLVVLATDLLDAVGRREVLRTGAAFVLGMTGLLCLHPATLISAILFSAPAFVQRWCGRPRGLLREFGRLTAAGIVAAWVCVLQLSGAASSAGNLAAVFWPADLTVGEAIEQLLLFGHAAESEQIALTVLLALGVVFYHRLGELRWIGASGIVFAALFVIAAAYEDPWAKQITSLWWNDRWRLIAMAALAFCAVMGNGVAEVQRLVARGLQAVLGRLRPAEGRPRRVSAVAVATAAAAILGTVVGTDGLYVSRDQERMTANTGEGPAVSSLEIAGMYAVAEIVPPGTRVLNDRADGSVWMYALTGVRPVAAHYDGYRIGPAAALLAERFNAYPDDPAVQQAVADLGIRFVQVNEGFLRDWAYRAPGLENLADAPWLALRYANPDVQLYEIVGPPAPGEVLGSEEER</sequence>
<keyword evidence="1" id="KW-0812">Transmembrane</keyword>
<protein>
    <submittedName>
        <fullName evidence="2">Uncharacterized protein</fullName>
    </submittedName>
</protein>
<dbReference type="Proteomes" id="UP000184363">
    <property type="component" value="Unassembled WGS sequence"/>
</dbReference>
<evidence type="ECO:0000313" key="2">
    <source>
        <dbReference type="EMBL" id="SHK46552.1"/>
    </source>
</evidence>
<gene>
    <name evidence="2" type="ORF">SAMN05443637_106265</name>
</gene>
<reference evidence="2 3" key="1">
    <citation type="submission" date="2016-11" db="EMBL/GenBank/DDBJ databases">
        <authorList>
            <person name="Jaros S."/>
            <person name="Januszkiewicz K."/>
            <person name="Wedrychowicz H."/>
        </authorList>
    </citation>
    <scope>NUCLEOTIDE SEQUENCE [LARGE SCALE GENOMIC DNA]</scope>
    <source>
        <strain evidence="2 3">DSM 43832</strain>
    </source>
</reference>
<organism evidence="2 3">
    <name type="scientific">Pseudonocardia thermophila</name>
    <dbReference type="NCBI Taxonomy" id="1848"/>
    <lineage>
        <taxon>Bacteria</taxon>
        <taxon>Bacillati</taxon>
        <taxon>Actinomycetota</taxon>
        <taxon>Actinomycetes</taxon>
        <taxon>Pseudonocardiales</taxon>
        <taxon>Pseudonocardiaceae</taxon>
        <taxon>Pseudonocardia</taxon>
    </lineage>
</organism>
<dbReference type="EMBL" id="FRAP01000006">
    <property type="protein sequence ID" value="SHK46552.1"/>
    <property type="molecule type" value="Genomic_DNA"/>
</dbReference>
<keyword evidence="1" id="KW-0472">Membrane</keyword>
<evidence type="ECO:0000313" key="3">
    <source>
        <dbReference type="Proteomes" id="UP000184363"/>
    </source>
</evidence>
<keyword evidence="1" id="KW-1133">Transmembrane helix</keyword>
<feature type="transmembrane region" description="Helical" evidence="1">
    <location>
        <begin position="52"/>
        <end position="74"/>
    </location>
</feature>
<dbReference type="InterPro" id="IPR046671">
    <property type="entry name" value="DUF6541"/>
</dbReference>
<feature type="transmembrane region" description="Helical" evidence="1">
    <location>
        <begin position="344"/>
        <end position="362"/>
    </location>
</feature>
<feature type="transmembrane region" description="Helical" evidence="1">
    <location>
        <begin position="216"/>
        <end position="235"/>
    </location>
</feature>
<name>A0A1M6SPA1_PSETH</name>
<keyword evidence="3" id="KW-1185">Reference proteome</keyword>
<feature type="transmembrane region" description="Helical" evidence="1">
    <location>
        <begin position="26"/>
        <end position="45"/>
    </location>
</feature>
<feature type="transmembrane region" description="Helical" evidence="1">
    <location>
        <begin position="504"/>
        <end position="528"/>
    </location>
</feature>
<feature type="transmembrane region" description="Helical" evidence="1">
    <location>
        <begin position="461"/>
        <end position="483"/>
    </location>
</feature>
<proteinExistence type="predicted"/>
<accession>A0A1M6SPA1</accession>
<feature type="transmembrane region" description="Helical" evidence="1">
    <location>
        <begin position="267"/>
        <end position="288"/>
    </location>
</feature>
<feature type="transmembrane region" description="Helical" evidence="1">
    <location>
        <begin position="423"/>
        <end position="441"/>
    </location>
</feature>
<dbReference type="STRING" id="1848.SAMN05443637_106265"/>
<feature type="transmembrane region" description="Helical" evidence="1">
    <location>
        <begin position="80"/>
        <end position="102"/>
    </location>
</feature>